<dbReference type="GO" id="GO:0008984">
    <property type="term" value="F:protein-glutamate methylesterase activity"/>
    <property type="evidence" value="ECO:0007669"/>
    <property type="project" value="UniProtKB-UniRule"/>
</dbReference>
<dbReference type="AlphaFoldDB" id="K0AZY9"/>
<dbReference type="InterPro" id="IPR035909">
    <property type="entry name" value="CheB_C"/>
</dbReference>
<feature type="domain" description="CheB-type methylesterase" evidence="9">
    <location>
        <begin position="147"/>
        <end position="338"/>
    </location>
</feature>
<feature type="active site" evidence="5 6">
    <location>
        <position position="185"/>
    </location>
</feature>
<name>K0AZY9_GOTA9</name>
<gene>
    <name evidence="10" type="primary">cheB1</name>
    <name evidence="5" type="synonym">cheB</name>
    <name evidence="10" type="ordered locus">Curi_c08430</name>
</gene>
<comment type="PTM">
    <text evidence="5">Phosphorylated by CheA. Phosphorylation of the N-terminal regulatory domain activates the methylesterase activity.</text>
</comment>
<dbReference type="SUPFAM" id="SSF52738">
    <property type="entry name" value="Methylesterase CheB, C-terminal domain"/>
    <property type="match status" value="1"/>
</dbReference>
<dbReference type="PANTHER" id="PTHR42872">
    <property type="entry name" value="PROTEIN-GLUTAMATE METHYLESTERASE/PROTEIN-GLUTAMINE GLUTAMINASE"/>
    <property type="match status" value="1"/>
</dbReference>
<feature type="active site" evidence="5 6">
    <location>
        <position position="281"/>
    </location>
</feature>
<dbReference type="Pfam" id="PF00072">
    <property type="entry name" value="Response_reg"/>
    <property type="match status" value="1"/>
</dbReference>
<protein>
    <recommendedName>
        <fullName evidence="5">Protein-glutamate methylesterase/protein-glutamine glutaminase</fullName>
        <ecNumber evidence="5">3.1.1.61</ecNumber>
        <ecNumber evidence="5">3.5.1.44</ecNumber>
    </recommendedName>
</protein>
<comment type="function">
    <text evidence="5">Involved in chemotaxis. Part of a chemotaxis signal transduction system that modulates chemotaxis in response to various stimuli. Catalyzes the demethylation of specific methylglutamate residues introduced into the chemoreceptors (methyl-accepting chemotaxis proteins or MCP) by CheR. Also mediates the irreversible deamidation of specific glutamine residues to glutamic acid.</text>
</comment>
<dbReference type="OrthoDB" id="9793421at2"/>
<dbReference type="HOGENOM" id="CLU_000445_51_0_9"/>
<dbReference type="SMART" id="SM00448">
    <property type="entry name" value="REC"/>
    <property type="match status" value="1"/>
</dbReference>
<sequence>MARKIKVLVVDDSFMFREVVSMGISQDPLIDVVATATDPYIARDKIIEFEPDVITLDIDMPRMNGIEFLKKLMPQYPIPVIVVSAIDSGVLDALRYGAIDFVTKSDINNRDYFISELIRKIKIASISKVGYPQEGYVNIESIYDTSNINKNMIIAIGASTGGTEAILKILKDFHKDIPGIVIVQHMPAKFTKMYADRINNICEIDIKEAEKGDIVTPGKALIAPGGYHMEVKKRGDKYIVDCFRDEKVNGHRPSVDVLFNSVADCFGKKAVGVILTGMGCDGSKGLLKMKESGAITIAQDEKTSVVYGMPRVAYQIGATTKVLPIHKISREVYKSVSK</sequence>
<dbReference type="PIRSF" id="PIRSF000876">
    <property type="entry name" value="RR_chemtxs_CheB"/>
    <property type="match status" value="1"/>
</dbReference>
<evidence type="ECO:0000256" key="1">
    <source>
        <dbReference type="ARBA" id="ARBA00022490"/>
    </source>
</evidence>
<keyword evidence="3 5" id="KW-0378">Hydrolase</keyword>
<dbReference type="CDD" id="cd16432">
    <property type="entry name" value="CheB_Rec"/>
    <property type="match status" value="1"/>
</dbReference>
<dbReference type="GO" id="GO:0000156">
    <property type="term" value="F:phosphorelay response regulator activity"/>
    <property type="evidence" value="ECO:0007669"/>
    <property type="project" value="InterPro"/>
</dbReference>
<dbReference type="Pfam" id="PF01339">
    <property type="entry name" value="CheB_methylest"/>
    <property type="match status" value="1"/>
</dbReference>
<dbReference type="InterPro" id="IPR011006">
    <property type="entry name" value="CheY-like_superfamily"/>
</dbReference>
<dbReference type="STRING" id="1128398.Curi_c08430"/>
<dbReference type="PATRIC" id="fig|1128398.3.peg.897"/>
<evidence type="ECO:0000256" key="7">
    <source>
        <dbReference type="PROSITE-ProRule" id="PRU00169"/>
    </source>
</evidence>
<evidence type="ECO:0000256" key="3">
    <source>
        <dbReference type="ARBA" id="ARBA00022801"/>
    </source>
</evidence>
<evidence type="ECO:0000256" key="5">
    <source>
        <dbReference type="HAMAP-Rule" id="MF_00099"/>
    </source>
</evidence>
<dbReference type="PANTHER" id="PTHR42872:SF6">
    <property type="entry name" value="PROTEIN-GLUTAMATE METHYLESTERASE_PROTEIN-GLUTAMINE GLUTAMINASE"/>
    <property type="match status" value="1"/>
</dbReference>
<comment type="catalytic activity">
    <reaction evidence="4 5">
        <text>[protein]-L-glutamate 5-O-methyl ester + H2O = L-glutamyl-[protein] + methanol + H(+)</text>
        <dbReference type="Rhea" id="RHEA:23236"/>
        <dbReference type="Rhea" id="RHEA-COMP:10208"/>
        <dbReference type="Rhea" id="RHEA-COMP:10311"/>
        <dbReference type="ChEBI" id="CHEBI:15377"/>
        <dbReference type="ChEBI" id="CHEBI:15378"/>
        <dbReference type="ChEBI" id="CHEBI:17790"/>
        <dbReference type="ChEBI" id="CHEBI:29973"/>
        <dbReference type="ChEBI" id="CHEBI:82795"/>
        <dbReference type="EC" id="3.1.1.61"/>
    </reaction>
</comment>
<comment type="catalytic activity">
    <reaction evidence="5">
        <text>L-glutaminyl-[protein] + H2O = L-glutamyl-[protein] + NH4(+)</text>
        <dbReference type="Rhea" id="RHEA:16441"/>
        <dbReference type="Rhea" id="RHEA-COMP:10207"/>
        <dbReference type="Rhea" id="RHEA-COMP:10208"/>
        <dbReference type="ChEBI" id="CHEBI:15377"/>
        <dbReference type="ChEBI" id="CHEBI:28938"/>
        <dbReference type="ChEBI" id="CHEBI:29973"/>
        <dbReference type="ChEBI" id="CHEBI:30011"/>
        <dbReference type="EC" id="3.5.1.44"/>
    </reaction>
</comment>
<dbReference type="Gene3D" id="3.40.50.180">
    <property type="entry name" value="Methylesterase CheB, C-terminal domain"/>
    <property type="match status" value="1"/>
</dbReference>
<accession>K0AZY9</accession>
<dbReference type="EC" id="3.5.1.44" evidence="5"/>
<dbReference type="SUPFAM" id="SSF52172">
    <property type="entry name" value="CheY-like"/>
    <property type="match status" value="1"/>
</dbReference>
<keyword evidence="11" id="KW-1185">Reference proteome</keyword>
<evidence type="ECO:0000313" key="11">
    <source>
        <dbReference type="Proteomes" id="UP000006094"/>
    </source>
</evidence>
<evidence type="ECO:0000259" key="8">
    <source>
        <dbReference type="PROSITE" id="PS50110"/>
    </source>
</evidence>
<dbReference type="CDD" id="cd17541">
    <property type="entry name" value="REC_CheB-like"/>
    <property type="match status" value="1"/>
</dbReference>
<proteinExistence type="inferred from homology"/>
<feature type="domain" description="Response regulatory" evidence="8">
    <location>
        <begin position="6"/>
        <end position="119"/>
    </location>
</feature>
<dbReference type="NCBIfam" id="NF001965">
    <property type="entry name" value="PRK00742.1"/>
    <property type="match status" value="1"/>
</dbReference>
<dbReference type="KEGG" id="cad:Curi_c08430"/>
<dbReference type="Gene3D" id="3.40.50.2300">
    <property type="match status" value="1"/>
</dbReference>
<evidence type="ECO:0000256" key="4">
    <source>
        <dbReference type="ARBA" id="ARBA00048267"/>
    </source>
</evidence>
<evidence type="ECO:0000313" key="10">
    <source>
        <dbReference type="EMBL" id="AFS77916.1"/>
    </source>
</evidence>
<comment type="domain">
    <text evidence="5">Contains a C-terminal catalytic domain, and an N-terminal region which modulates catalytic activity.</text>
</comment>
<keyword evidence="1 5" id="KW-0963">Cytoplasm</keyword>
<dbReference type="PROSITE" id="PS50110">
    <property type="entry name" value="RESPONSE_REGULATORY"/>
    <property type="match status" value="1"/>
</dbReference>
<dbReference type="NCBIfam" id="NF009206">
    <property type="entry name" value="PRK12555.1"/>
    <property type="match status" value="1"/>
</dbReference>
<dbReference type="GO" id="GO:0006935">
    <property type="term" value="P:chemotaxis"/>
    <property type="evidence" value="ECO:0007669"/>
    <property type="project" value="UniProtKB-UniRule"/>
</dbReference>
<dbReference type="EC" id="3.1.1.61" evidence="5"/>
<evidence type="ECO:0000256" key="6">
    <source>
        <dbReference type="PROSITE-ProRule" id="PRU00050"/>
    </source>
</evidence>
<comment type="subcellular location">
    <subcellularLocation>
        <location evidence="5">Cytoplasm</location>
    </subcellularLocation>
</comment>
<evidence type="ECO:0000256" key="2">
    <source>
        <dbReference type="ARBA" id="ARBA00022500"/>
    </source>
</evidence>
<dbReference type="InterPro" id="IPR000673">
    <property type="entry name" value="Sig_transdc_resp-reg_Me-estase"/>
</dbReference>
<comment type="similarity">
    <text evidence="5">Belongs to the CheB family.</text>
</comment>
<feature type="active site" evidence="5 6">
    <location>
        <position position="159"/>
    </location>
</feature>
<dbReference type="PROSITE" id="PS50122">
    <property type="entry name" value="CHEB"/>
    <property type="match status" value="1"/>
</dbReference>
<keyword evidence="5 7" id="KW-0597">Phosphoprotein</keyword>
<dbReference type="InterPro" id="IPR008248">
    <property type="entry name" value="CheB-like"/>
</dbReference>
<dbReference type="InterPro" id="IPR001789">
    <property type="entry name" value="Sig_transdc_resp-reg_receiver"/>
</dbReference>
<dbReference type="GO" id="GO:0005737">
    <property type="term" value="C:cytoplasm"/>
    <property type="evidence" value="ECO:0007669"/>
    <property type="project" value="UniProtKB-SubCell"/>
</dbReference>
<evidence type="ECO:0000259" key="9">
    <source>
        <dbReference type="PROSITE" id="PS50122"/>
    </source>
</evidence>
<dbReference type="EMBL" id="CP003326">
    <property type="protein sequence ID" value="AFS77916.1"/>
    <property type="molecule type" value="Genomic_DNA"/>
</dbReference>
<organism evidence="10 11">
    <name type="scientific">Gottschalkia acidurici (strain ATCC 7906 / DSM 604 / BCRC 14475 / CIP 104303 / KCTC 5404 / NCIMB 10678 / 9a)</name>
    <name type="common">Clostridium acidurici</name>
    <dbReference type="NCBI Taxonomy" id="1128398"/>
    <lineage>
        <taxon>Bacteria</taxon>
        <taxon>Bacillati</taxon>
        <taxon>Bacillota</taxon>
        <taxon>Tissierellia</taxon>
        <taxon>Tissierellales</taxon>
        <taxon>Gottschalkiaceae</taxon>
        <taxon>Gottschalkia</taxon>
    </lineage>
</organism>
<reference evidence="10 11" key="1">
    <citation type="journal article" date="2012" name="PLoS ONE">
        <title>The purine-utilizing bacterium Clostridium acidurici 9a: a genome-guided metabolic reconsideration.</title>
        <authorList>
            <person name="Hartwich K."/>
            <person name="Poehlein A."/>
            <person name="Daniel R."/>
        </authorList>
    </citation>
    <scope>NUCLEOTIDE SEQUENCE [LARGE SCALE GENOMIC DNA]</scope>
    <source>
        <strain evidence="11">ATCC 7906 / DSM 604 / BCRC 14475 / CIP 104303 / KCTC 5404 / NCIMB 10678 / 9a</strain>
    </source>
</reference>
<dbReference type="HAMAP" id="MF_00099">
    <property type="entry name" value="CheB_chemtxs"/>
    <property type="match status" value="1"/>
</dbReference>
<dbReference type="GO" id="GO:0050568">
    <property type="term" value="F:protein-glutamine glutaminase activity"/>
    <property type="evidence" value="ECO:0007669"/>
    <property type="project" value="UniProtKB-UniRule"/>
</dbReference>
<dbReference type="RefSeq" id="WP_014967053.1">
    <property type="nucleotide sequence ID" value="NC_018664.1"/>
</dbReference>
<feature type="modified residue" description="4-aspartylphosphate" evidence="5 7">
    <location>
        <position position="57"/>
    </location>
</feature>
<keyword evidence="2 5" id="KW-0145">Chemotaxis</keyword>
<dbReference type="eggNOG" id="COG2201">
    <property type="taxonomic scope" value="Bacteria"/>
</dbReference>
<dbReference type="Proteomes" id="UP000006094">
    <property type="component" value="Chromosome"/>
</dbReference>